<accession>A0ABU6RLT8</accession>
<protein>
    <recommendedName>
        <fullName evidence="2">HECT-type E3 ubiquitin transferase</fullName>
        <ecNumber evidence="2">2.3.2.26</ecNumber>
    </recommendedName>
</protein>
<evidence type="ECO:0000256" key="4">
    <source>
        <dbReference type="SAM" id="MobiDB-lite"/>
    </source>
</evidence>
<keyword evidence="3 6" id="KW-0808">Transferase</keyword>
<evidence type="ECO:0000313" key="6">
    <source>
        <dbReference type="EMBL" id="MED6124914.1"/>
    </source>
</evidence>
<feature type="region of interest" description="Disordered" evidence="4">
    <location>
        <begin position="1"/>
        <end position="89"/>
    </location>
</feature>
<evidence type="ECO:0000313" key="7">
    <source>
        <dbReference type="Proteomes" id="UP001341840"/>
    </source>
</evidence>
<dbReference type="Gene3D" id="1.25.10.10">
    <property type="entry name" value="Leucine-rich Repeat Variant"/>
    <property type="match status" value="1"/>
</dbReference>
<dbReference type="InterPro" id="IPR011989">
    <property type="entry name" value="ARM-like"/>
</dbReference>
<proteinExistence type="predicted"/>
<feature type="non-terminal residue" evidence="6">
    <location>
        <position position="265"/>
    </location>
</feature>
<evidence type="ECO:0000256" key="1">
    <source>
        <dbReference type="ARBA" id="ARBA00000885"/>
    </source>
</evidence>
<evidence type="ECO:0000259" key="5">
    <source>
        <dbReference type="Pfam" id="PF25579"/>
    </source>
</evidence>
<reference evidence="6 7" key="1">
    <citation type="journal article" date="2023" name="Plants (Basel)">
        <title>Bridging the Gap: Combining Genomics and Transcriptomics Approaches to Understand Stylosanthes scabra, an Orphan Legume from the Brazilian Caatinga.</title>
        <authorList>
            <person name="Ferreira-Neto J.R.C."/>
            <person name="da Silva M.D."/>
            <person name="Binneck E."/>
            <person name="de Melo N.F."/>
            <person name="da Silva R.H."/>
            <person name="de Melo A.L.T.M."/>
            <person name="Pandolfi V."/>
            <person name="Bustamante F.O."/>
            <person name="Brasileiro-Vidal A.C."/>
            <person name="Benko-Iseppon A.M."/>
        </authorList>
    </citation>
    <scope>NUCLEOTIDE SEQUENCE [LARGE SCALE GENOMIC DNA]</scope>
    <source>
        <tissue evidence="6">Leaves</tissue>
    </source>
</reference>
<feature type="compositionally biased region" description="Basic and acidic residues" evidence="4">
    <location>
        <begin position="1"/>
        <end position="21"/>
    </location>
</feature>
<keyword evidence="7" id="KW-1185">Reference proteome</keyword>
<dbReference type="PANTHER" id="PTHR45670:SF10">
    <property type="entry name" value="E3 UBIQUITIN-PROTEIN LIGASE UPL4"/>
    <property type="match status" value="1"/>
</dbReference>
<gene>
    <name evidence="6" type="primary">UPL4_3</name>
    <name evidence="6" type="ORF">PIB30_063448</name>
</gene>
<dbReference type="GO" id="GO:0061630">
    <property type="term" value="F:ubiquitin protein ligase activity"/>
    <property type="evidence" value="ECO:0007669"/>
    <property type="project" value="UniProtKB-EC"/>
</dbReference>
<evidence type="ECO:0000256" key="2">
    <source>
        <dbReference type="ARBA" id="ARBA00012485"/>
    </source>
</evidence>
<evidence type="ECO:0000256" key="3">
    <source>
        <dbReference type="ARBA" id="ARBA00022679"/>
    </source>
</evidence>
<comment type="catalytic activity">
    <reaction evidence="1">
        <text>S-ubiquitinyl-[E2 ubiquitin-conjugating enzyme]-L-cysteine + [acceptor protein]-L-lysine = [E2 ubiquitin-conjugating enzyme]-L-cysteine + N(6)-ubiquitinyl-[acceptor protein]-L-lysine.</text>
        <dbReference type="EC" id="2.3.2.26"/>
    </reaction>
</comment>
<dbReference type="EMBL" id="JASCZI010030812">
    <property type="protein sequence ID" value="MED6124914.1"/>
    <property type="molecule type" value="Genomic_DNA"/>
</dbReference>
<feature type="compositionally biased region" description="Polar residues" evidence="4">
    <location>
        <begin position="29"/>
        <end position="46"/>
    </location>
</feature>
<dbReference type="InterPro" id="IPR045322">
    <property type="entry name" value="HECTD1/TRIP12-like"/>
</dbReference>
<sequence>MESRGQKRPEMVDELPADKRACSSLDFRPSSSNSSVQTHMNSTHSTLEAHDHDMDTSSSASASSRSEGDHEKDSAYGSCDSDEMDQHHSSLREYHRRRMSSDHGKFKTIISNLSGQTEPSGQLAVLTELCEVLSFCTEGSLSSMTSDLLSPLLVKLAKHESNPDIMLFAIRAITYICDLYPRSAAFLVRHDAVPALCQRLLAIEYQDVAEQCLQALEKISREQPLACLQAGAIMAVLNYIDFFSTSIQRVALSTVVNICKKLPSE</sequence>
<organism evidence="6 7">
    <name type="scientific">Stylosanthes scabra</name>
    <dbReference type="NCBI Taxonomy" id="79078"/>
    <lineage>
        <taxon>Eukaryota</taxon>
        <taxon>Viridiplantae</taxon>
        <taxon>Streptophyta</taxon>
        <taxon>Embryophyta</taxon>
        <taxon>Tracheophyta</taxon>
        <taxon>Spermatophyta</taxon>
        <taxon>Magnoliopsida</taxon>
        <taxon>eudicotyledons</taxon>
        <taxon>Gunneridae</taxon>
        <taxon>Pentapetalae</taxon>
        <taxon>rosids</taxon>
        <taxon>fabids</taxon>
        <taxon>Fabales</taxon>
        <taxon>Fabaceae</taxon>
        <taxon>Papilionoideae</taxon>
        <taxon>50 kb inversion clade</taxon>
        <taxon>dalbergioids sensu lato</taxon>
        <taxon>Dalbergieae</taxon>
        <taxon>Pterocarpus clade</taxon>
        <taxon>Stylosanthes</taxon>
    </lineage>
</organism>
<feature type="domain" description="E3 ubiquitin-protein ligase TRIP12-like TPR repeats" evidence="5">
    <location>
        <begin position="4"/>
        <end position="229"/>
    </location>
</feature>
<dbReference type="Proteomes" id="UP001341840">
    <property type="component" value="Unassembled WGS sequence"/>
</dbReference>
<dbReference type="InterPro" id="IPR016024">
    <property type="entry name" value="ARM-type_fold"/>
</dbReference>
<keyword evidence="6" id="KW-0012">Acyltransferase</keyword>
<dbReference type="InterPro" id="IPR057948">
    <property type="entry name" value="TPR_TRIP12_N"/>
</dbReference>
<dbReference type="SUPFAM" id="SSF48371">
    <property type="entry name" value="ARM repeat"/>
    <property type="match status" value="1"/>
</dbReference>
<dbReference type="PANTHER" id="PTHR45670">
    <property type="entry name" value="E3 UBIQUITIN-PROTEIN LIGASE TRIP12"/>
    <property type="match status" value="1"/>
</dbReference>
<dbReference type="EC" id="2.3.2.26" evidence="2"/>
<name>A0ABU6RLT8_9FABA</name>
<comment type="caution">
    <text evidence="6">The sequence shown here is derived from an EMBL/GenBank/DDBJ whole genome shotgun (WGS) entry which is preliminary data.</text>
</comment>
<dbReference type="Pfam" id="PF25579">
    <property type="entry name" value="TPR_TRIP12_N"/>
    <property type="match status" value="1"/>
</dbReference>